<feature type="region of interest" description="Disordered" evidence="1">
    <location>
        <begin position="30"/>
        <end position="68"/>
    </location>
</feature>
<accession>A0A9N7YAW5</accession>
<dbReference type="AlphaFoldDB" id="A0A9N7YAW5"/>
<comment type="caution">
    <text evidence="2">The sequence shown here is derived from an EMBL/GenBank/DDBJ whole genome shotgun (WGS) entry which is preliminary data.</text>
</comment>
<dbReference type="EMBL" id="CADEAL010000276">
    <property type="protein sequence ID" value="CAB1417649.1"/>
    <property type="molecule type" value="Genomic_DNA"/>
</dbReference>
<evidence type="ECO:0000256" key="1">
    <source>
        <dbReference type="SAM" id="MobiDB-lite"/>
    </source>
</evidence>
<protein>
    <submittedName>
        <fullName evidence="2">Uncharacterized protein</fullName>
    </submittedName>
</protein>
<proteinExistence type="predicted"/>
<evidence type="ECO:0000313" key="3">
    <source>
        <dbReference type="Proteomes" id="UP001153269"/>
    </source>
</evidence>
<dbReference type="Proteomes" id="UP001153269">
    <property type="component" value="Unassembled WGS sequence"/>
</dbReference>
<evidence type="ECO:0000313" key="2">
    <source>
        <dbReference type="EMBL" id="CAB1417649.1"/>
    </source>
</evidence>
<name>A0A9N7YAW5_PLEPL</name>
<reference evidence="2" key="1">
    <citation type="submission" date="2020-03" db="EMBL/GenBank/DDBJ databases">
        <authorList>
            <person name="Weist P."/>
        </authorList>
    </citation>
    <scope>NUCLEOTIDE SEQUENCE</scope>
</reference>
<organism evidence="2 3">
    <name type="scientific">Pleuronectes platessa</name>
    <name type="common">European plaice</name>
    <dbReference type="NCBI Taxonomy" id="8262"/>
    <lineage>
        <taxon>Eukaryota</taxon>
        <taxon>Metazoa</taxon>
        <taxon>Chordata</taxon>
        <taxon>Craniata</taxon>
        <taxon>Vertebrata</taxon>
        <taxon>Euteleostomi</taxon>
        <taxon>Actinopterygii</taxon>
        <taxon>Neopterygii</taxon>
        <taxon>Teleostei</taxon>
        <taxon>Neoteleostei</taxon>
        <taxon>Acanthomorphata</taxon>
        <taxon>Carangaria</taxon>
        <taxon>Pleuronectiformes</taxon>
        <taxon>Pleuronectoidei</taxon>
        <taxon>Pleuronectidae</taxon>
        <taxon>Pleuronectes</taxon>
    </lineage>
</organism>
<gene>
    <name evidence="2" type="ORF">PLEPLA_LOCUS5468</name>
</gene>
<keyword evidence="3" id="KW-1185">Reference proteome</keyword>
<sequence length="127" mass="13725">MCPCGFDVGPQVPVAWGPTGGLVPRVQTPLSLMAPPPRRPEAAAFKHLGAAEQNARPSMHHSTSAGSHSTPQMVEMFLSIRSVRRAQVLFLLSSVYTRNSIPLVLFQSILLFAPEHLQHEGSGTLNC</sequence>